<keyword evidence="2" id="KW-1133">Transmembrane helix</keyword>
<dbReference type="PANTHER" id="PTHR43833:SF9">
    <property type="entry name" value="POTASSIUM CHANNEL PROTEIN YUGO-RELATED"/>
    <property type="match status" value="1"/>
</dbReference>
<dbReference type="Proteomes" id="UP000287853">
    <property type="component" value="Unassembled WGS sequence"/>
</dbReference>
<name>A0A3S3RQJ2_9BACT</name>
<evidence type="ECO:0000259" key="3">
    <source>
        <dbReference type="PROSITE" id="PS51201"/>
    </source>
</evidence>
<keyword evidence="6" id="KW-1185">Reference proteome</keyword>
<dbReference type="SUPFAM" id="SSF116726">
    <property type="entry name" value="TrkA C-terminal domain-like"/>
    <property type="match status" value="2"/>
</dbReference>
<dbReference type="InterPro" id="IPR036291">
    <property type="entry name" value="NAD(P)-bd_dom_sf"/>
</dbReference>
<dbReference type="Pfam" id="PF02254">
    <property type="entry name" value="TrkA_N"/>
    <property type="match status" value="2"/>
</dbReference>
<dbReference type="PROSITE" id="PS51202">
    <property type="entry name" value="RCK_C"/>
    <property type="match status" value="1"/>
</dbReference>
<feature type="transmembrane region" description="Helical" evidence="2">
    <location>
        <begin position="82"/>
        <end position="108"/>
    </location>
</feature>
<evidence type="ECO:0000256" key="1">
    <source>
        <dbReference type="ARBA" id="ARBA00004651"/>
    </source>
</evidence>
<dbReference type="Gene3D" id="3.30.70.1450">
    <property type="entry name" value="Regulator of K+ conductance, C-terminal domain"/>
    <property type="match status" value="2"/>
</dbReference>
<dbReference type="GO" id="GO:0006813">
    <property type="term" value="P:potassium ion transport"/>
    <property type="evidence" value="ECO:0007669"/>
    <property type="project" value="InterPro"/>
</dbReference>
<dbReference type="GO" id="GO:0008324">
    <property type="term" value="F:monoatomic cation transmembrane transporter activity"/>
    <property type="evidence" value="ECO:0007669"/>
    <property type="project" value="InterPro"/>
</dbReference>
<dbReference type="GO" id="GO:0005886">
    <property type="term" value="C:plasma membrane"/>
    <property type="evidence" value="ECO:0007669"/>
    <property type="project" value="UniProtKB-SubCell"/>
</dbReference>
<dbReference type="Pfam" id="PF07885">
    <property type="entry name" value="Ion_trans_2"/>
    <property type="match status" value="1"/>
</dbReference>
<feature type="domain" description="RCK C-terminal" evidence="4">
    <location>
        <begin position="529"/>
        <end position="577"/>
    </location>
</feature>
<keyword evidence="2" id="KW-0472">Membrane</keyword>
<dbReference type="PANTHER" id="PTHR43833">
    <property type="entry name" value="POTASSIUM CHANNEL PROTEIN 2-RELATED-RELATED"/>
    <property type="match status" value="1"/>
</dbReference>
<dbReference type="InterPro" id="IPR036721">
    <property type="entry name" value="RCK_C_sf"/>
</dbReference>
<feature type="transmembrane region" description="Helical" evidence="2">
    <location>
        <begin position="52"/>
        <end position="70"/>
    </location>
</feature>
<dbReference type="EMBL" id="MTKO01000077">
    <property type="protein sequence ID" value="RWX45474.1"/>
    <property type="molecule type" value="Genomic_DNA"/>
</dbReference>
<dbReference type="Gene3D" id="3.40.50.720">
    <property type="entry name" value="NAD(P)-binding Rossmann-like Domain"/>
    <property type="match status" value="2"/>
</dbReference>
<dbReference type="PROSITE" id="PS51201">
    <property type="entry name" value="RCK_N"/>
    <property type="match status" value="1"/>
</dbReference>
<reference evidence="5 6" key="1">
    <citation type="submission" date="2017-01" db="EMBL/GenBank/DDBJ databases">
        <title>The cable genome- insights into the physiology and evolution of filamentous bacteria capable of sulfide oxidation via long distance electron transfer.</title>
        <authorList>
            <person name="Schreiber L."/>
            <person name="Bjerg J.T."/>
            <person name="Boggild A."/>
            <person name="Van De Vossenberg J."/>
            <person name="Meysman F."/>
            <person name="Nielsen L.P."/>
            <person name="Schramm A."/>
            <person name="Kjeldsen K.U."/>
        </authorList>
    </citation>
    <scope>NUCLEOTIDE SEQUENCE [LARGE SCALE GENOMIC DNA]</scope>
    <source>
        <strain evidence="5">MCF</strain>
    </source>
</reference>
<gene>
    <name evidence="5" type="ORF">H206_02697</name>
</gene>
<sequence length="578" mass="64701">MKSLPVFIYFLHNRTTKRNFFVLSKFIGFLVVLVSLYSLLFHLLMLHEGREYSWITGFYWSLTVMSTLGFGDITFQTDLGLLFTLIVLLSGVVFLLILLPFTFVQFFYQPWLEAQQRARTPKELPEQTAGHIVFTSLDPVTIILIKKLQRYGYQYALVEPDVHRAQELHEAGYAVVVGEYDDPDTYRRLRLPQARLVIATNDDLTNTSIGFTVREVTDQVPIITDADTIHSVDILEFSGNTKVFQFTRMLGQGLASRTNAVSLGAGILGNFNGLLVAEFPAVGTAFEGKTMCQTGITEKTGVRIVGLWQRGKFIDPQPETLITAAMVLMLAGSKEQFERYDTLFQLDSSLQTDEVPVLILGGGRVGKAAADTLEEHGLRSIIVEKDKEIVEQIMRQGGKECLLGDAADIDVLRRAGIEEARTVLITTRNDAVNIYLAFYCRKLRPKVEIISRALEARAVSRLYRAGADLVMSAASLGANTVLQYLRPNEFSMFTEGVSISSRIVPLTLVGKTLVQAGLDKHQVDNQGDNRGYTVLAVQREQEQIIMPGPETELCRNDRIVLIGTDEEEQSFWDVAMME</sequence>
<dbReference type="SUPFAM" id="SSF81324">
    <property type="entry name" value="Voltage-gated potassium channels"/>
    <property type="match status" value="1"/>
</dbReference>
<evidence type="ECO:0000313" key="5">
    <source>
        <dbReference type="EMBL" id="RWX45474.1"/>
    </source>
</evidence>
<protein>
    <submittedName>
        <fullName evidence="5">Trk K+ transport system, NAD-binding component</fullName>
    </submittedName>
</protein>
<organism evidence="5 6">
    <name type="scientific">Candidatus Electrothrix aarhusensis</name>
    <dbReference type="NCBI Taxonomy" id="1859131"/>
    <lineage>
        <taxon>Bacteria</taxon>
        <taxon>Pseudomonadati</taxon>
        <taxon>Thermodesulfobacteriota</taxon>
        <taxon>Desulfobulbia</taxon>
        <taxon>Desulfobulbales</taxon>
        <taxon>Desulfobulbaceae</taxon>
        <taxon>Candidatus Electrothrix</taxon>
    </lineage>
</organism>
<dbReference type="InterPro" id="IPR006037">
    <property type="entry name" value="RCK_C"/>
</dbReference>
<proteinExistence type="predicted"/>
<dbReference type="Pfam" id="PF02080">
    <property type="entry name" value="TrkA_C"/>
    <property type="match status" value="2"/>
</dbReference>
<feature type="transmembrane region" description="Helical" evidence="2">
    <location>
        <begin position="20"/>
        <end position="40"/>
    </location>
</feature>
<evidence type="ECO:0000313" key="6">
    <source>
        <dbReference type="Proteomes" id="UP000287853"/>
    </source>
</evidence>
<feature type="domain" description="RCK N-terminal" evidence="3">
    <location>
        <begin position="354"/>
        <end position="472"/>
    </location>
</feature>
<dbReference type="SUPFAM" id="SSF51735">
    <property type="entry name" value="NAD(P)-binding Rossmann-fold domains"/>
    <property type="match status" value="2"/>
</dbReference>
<dbReference type="Gene3D" id="1.10.287.70">
    <property type="match status" value="1"/>
</dbReference>
<dbReference type="InterPro" id="IPR050721">
    <property type="entry name" value="Trk_Ktr_HKT_K-transport"/>
</dbReference>
<comment type="caution">
    <text evidence="5">The sequence shown here is derived from an EMBL/GenBank/DDBJ whole genome shotgun (WGS) entry which is preliminary data.</text>
</comment>
<evidence type="ECO:0000259" key="4">
    <source>
        <dbReference type="PROSITE" id="PS51202"/>
    </source>
</evidence>
<comment type="subcellular location">
    <subcellularLocation>
        <location evidence="1">Cell membrane</location>
        <topology evidence="1">Multi-pass membrane protein</topology>
    </subcellularLocation>
</comment>
<dbReference type="AlphaFoldDB" id="A0A3S3RQJ2"/>
<dbReference type="InterPro" id="IPR003148">
    <property type="entry name" value="RCK_N"/>
</dbReference>
<evidence type="ECO:0000256" key="2">
    <source>
        <dbReference type="SAM" id="Phobius"/>
    </source>
</evidence>
<dbReference type="InterPro" id="IPR013099">
    <property type="entry name" value="K_chnl_dom"/>
</dbReference>
<keyword evidence="2" id="KW-0812">Transmembrane</keyword>
<accession>A0A3S3RQJ2</accession>